<organism evidence="10 11">
    <name type="scientific">Peptoniphilus asaccharolyticus DSM 20463</name>
    <dbReference type="NCBI Taxonomy" id="573058"/>
    <lineage>
        <taxon>Bacteria</taxon>
        <taxon>Bacillati</taxon>
        <taxon>Bacillota</taxon>
        <taxon>Tissierellia</taxon>
        <taxon>Tissierellales</taxon>
        <taxon>Peptoniphilaceae</taxon>
        <taxon>Peptoniphilus</taxon>
    </lineage>
</organism>
<dbReference type="EC" id="2.1.2.5" evidence="3"/>
<dbReference type="Pfam" id="PF07837">
    <property type="entry name" value="FTCD_N"/>
    <property type="match status" value="1"/>
</dbReference>
<dbReference type="InterPro" id="IPR004227">
    <property type="entry name" value="Formiminotransferase_cat"/>
</dbReference>
<dbReference type="OrthoDB" id="9773217at2"/>
<dbReference type="GO" id="GO:0019556">
    <property type="term" value="P:L-histidine catabolic process to glutamate and formamide"/>
    <property type="evidence" value="ECO:0007669"/>
    <property type="project" value="UniProtKB-UniPathway"/>
</dbReference>
<feature type="domain" description="Formiminotransferase C-terminal subdomain" evidence="8">
    <location>
        <begin position="179"/>
        <end position="293"/>
    </location>
</feature>
<dbReference type="EMBL" id="FWWR01000011">
    <property type="protein sequence ID" value="SMB89824.1"/>
    <property type="molecule type" value="Genomic_DNA"/>
</dbReference>
<dbReference type="SUPFAM" id="SSF55116">
    <property type="entry name" value="Formiminotransferase domain of formiminotransferase-cyclodeaminase"/>
    <property type="match status" value="2"/>
</dbReference>
<comment type="pathway">
    <text evidence="2">Amino-acid degradation; L-histidine degradation into L-glutamate; L-glutamate from N-formimidoyl-L-glutamate (transferase route): step 1/1.</text>
</comment>
<evidence type="ECO:0000313" key="10">
    <source>
        <dbReference type="EMBL" id="SMB89824.1"/>
    </source>
</evidence>
<dbReference type="GO" id="GO:0030409">
    <property type="term" value="F:glutamate formimidoyltransferase activity"/>
    <property type="evidence" value="ECO:0007669"/>
    <property type="project" value="UniProtKB-EC"/>
</dbReference>
<evidence type="ECO:0000313" key="11">
    <source>
        <dbReference type="Proteomes" id="UP000192368"/>
    </source>
</evidence>
<proteinExistence type="predicted"/>
<accession>A0A1W1VA01</accession>
<evidence type="ECO:0000259" key="9">
    <source>
        <dbReference type="SMART" id="SM01222"/>
    </source>
</evidence>
<keyword evidence="5 10" id="KW-0808">Transferase</keyword>
<evidence type="ECO:0000256" key="2">
    <source>
        <dbReference type="ARBA" id="ARBA00005082"/>
    </source>
</evidence>
<evidence type="ECO:0000256" key="7">
    <source>
        <dbReference type="ARBA" id="ARBA00022954"/>
    </source>
</evidence>
<dbReference type="SMART" id="SM01222">
    <property type="entry name" value="FTCD_N"/>
    <property type="match status" value="1"/>
</dbReference>
<keyword evidence="7" id="KW-0290">Folate-binding</keyword>
<keyword evidence="6" id="KW-0369">Histidine metabolism</keyword>
<dbReference type="SMART" id="SM01221">
    <property type="entry name" value="FTCD"/>
    <property type="match status" value="1"/>
</dbReference>
<dbReference type="Pfam" id="PF02971">
    <property type="entry name" value="FTCD"/>
    <property type="match status" value="1"/>
</dbReference>
<dbReference type="UniPathway" id="UPA00379">
    <property type="reaction ID" value="UER00555"/>
</dbReference>
<dbReference type="GO" id="GO:0005737">
    <property type="term" value="C:cytoplasm"/>
    <property type="evidence" value="ECO:0007669"/>
    <property type="project" value="UniProtKB-SubCell"/>
</dbReference>
<dbReference type="GO" id="GO:0019557">
    <property type="term" value="P:L-histidine catabolic process to glutamate and formate"/>
    <property type="evidence" value="ECO:0007669"/>
    <property type="project" value="UniProtKB-UniPathway"/>
</dbReference>
<evidence type="ECO:0000256" key="5">
    <source>
        <dbReference type="ARBA" id="ARBA00022679"/>
    </source>
</evidence>
<dbReference type="GO" id="GO:0005542">
    <property type="term" value="F:folic acid binding"/>
    <property type="evidence" value="ECO:0007669"/>
    <property type="project" value="UniProtKB-KW"/>
</dbReference>
<dbReference type="PANTHER" id="PTHR12234">
    <property type="entry name" value="FORMIMINOTRANSFERASE-CYCLODEAMINASE"/>
    <property type="match status" value="1"/>
</dbReference>
<keyword evidence="11" id="KW-1185">Reference proteome</keyword>
<evidence type="ECO:0000256" key="6">
    <source>
        <dbReference type="ARBA" id="ARBA00022808"/>
    </source>
</evidence>
<reference evidence="11" key="1">
    <citation type="submission" date="2017-04" db="EMBL/GenBank/DDBJ databases">
        <authorList>
            <person name="Varghese N."/>
            <person name="Submissions S."/>
        </authorList>
    </citation>
    <scope>NUCLEOTIDE SEQUENCE [LARGE SCALE GENOMIC DNA]</scope>
    <source>
        <strain evidence="11">DSM 20463</strain>
    </source>
</reference>
<dbReference type="STRING" id="573058.SAMN00017477_1516"/>
<dbReference type="InterPro" id="IPR051623">
    <property type="entry name" value="FTCD"/>
</dbReference>
<dbReference type="AlphaFoldDB" id="A0A1W1VA01"/>
<evidence type="ECO:0000256" key="4">
    <source>
        <dbReference type="ARBA" id="ARBA00022490"/>
    </source>
</evidence>
<dbReference type="PANTHER" id="PTHR12234:SF8">
    <property type="entry name" value="FORMIMINOTRANSFERASE-CYCLODEAMINASE"/>
    <property type="match status" value="1"/>
</dbReference>
<dbReference type="InterPro" id="IPR013802">
    <property type="entry name" value="Formiminotransferase_C"/>
</dbReference>
<comment type="subcellular location">
    <subcellularLocation>
        <location evidence="1">Cytoplasm</location>
    </subcellularLocation>
</comment>
<dbReference type="InterPro" id="IPR037064">
    <property type="entry name" value="Formiminotransferase_N_sf"/>
</dbReference>
<dbReference type="InterPro" id="IPR037070">
    <property type="entry name" value="Formiminotransferase_C_sf"/>
</dbReference>
<gene>
    <name evidence="10" type="ORF">SAMN00017477_1516</name>
</gene>
<evidence type="ECO:0000256" key="1">
    <source>
        <dbReference type="ARBA" id="ARBA00004496"/>
    </source>
</evidence>
<dbReference type="Proteomes" id="UP000192368">
    <property type="component" value="Unassembled WGS sequence"/>
</dbReference>
<dbReference type="InterPro" id="IPR012886">
    <property type="entry name" value="Formiminotransferase_N"/>
</dbReference>
<dbReference type="Gene3D" id="3.30.990.10">
    <property type="entry name" value="Formiminotransferase, N-terminal subdomain"/>
    <property type="match status" value="1"/>
</dbReference>
<keyword evidence="4" id="KW-0963">Cytoplasm</keyword>
<name>A0A1W1VA01_PEPAS</name>
<dbReference type="NCBIfam" id="TIGR02024">
    <property type="entry name" value="FtcD"/>
    <property type="match status" value="1"/>
</dbReference>
<sequence length="297" mass="33142">MKRVMCIPNYSEGRDLEKVDKIVECFRAKENVKLVDYQADKDHNRTVVEVIGEPEAVIKAVIESVKVAQEVIDMTQHEGAHPRMGAVDVVPFVPITEVTTEDCVEYAKEVGKAIGELGIPVYLYEDAATTPGRQNLAKVRKGQYEGFFEKIKEEEWKPDFGPQEMNAKSGATAVGARFHLVAFNVNLNTDKVEIADAIAKKVRHIGGGLRFAKAIGLPLEERGQVQVSMNLVNFEKTRIYQALEMVKSEAKRYGVTVYGTEIIGMVPLQALIDSAAYYMQVEEFSAEQVIETLLIEE</sequence>
<dbReference type="Gene3D" id="3.30.70.670">
    <property type="entry name" value="Formiminotransferase, C-terminal subdomain"/>
    <property type="match status" value="1"/>
</dbReference>
<protein>
    <recommendedName>
        <fullName evidence="3">glutamate formimidoyltransferase</fullName>
        <ecNumber evidence="3">2.1.2.5</ecNumber>
    </recommendedName>
</protein>
<dbReference type="RefSeq" id="WP_004822050.1">
    <property type="nucleotide sequence ID" value="NZ_FWWR01000011.1"/>
</dbReference>
<evidence type="ECO:0000259" key="8">
    <source>
        <dbReference type="SMART" id="SM01221"/>
    </source>
</evidence>
<evidence type="ECO:0000256" key="3">
    <source>
        <dbReference type="ARBA" id="ARBA00012252"/>
    </source>
</evidence>
<feature type="domain" description="Formiminotransferase N-terminal subdomain" evidence="9">
    <location>
        <begin position="2"/>
        <end position="178"/>
    </location>
</feature>
<dbReference type="InterPro" id="IPR022384">
    <property type="entry name" value="FormiminoTrfase_cat_dom_sf"/>
</dbReference>